<dbReference type="Pfam" id="PF18199">
    <property type="entry name" value="Dynein_C"/>
    <property type="match status" value="1"/>
</dbReference>
<dbReference type="InterPro" id="IPR041228">
    <property type="entry name" value="Dynein_C"/>
</dbReference>
<organism evidence="3 4">
    <name type="scientific">Dibothriocephalus latus</name>
    <name type="common">Fish tapeworm</name>
    <name type="synonym">Diphyllobothrium latum</name>
    <dbReference type="NCBI Taxonomy" id="60516"/>
    <lineage>
        <taxon>Eukaryota</taxon>
        <taxon>Metazoa</taxon>
        <taxon>Spiralia</taxon>
        <taxon>Lophotrochozoa</taxon>
        <taxon>Platyhelminthes</taxon>
        <taxon>Cestoda</taxon>
        <taxon>Eucestoda</taxon>
        <taxon>Diphyllobothriidea</taxon>
        <taxon>Diphyllobothriidae</taxon>
        <taxon>Dibothriocephalus</taxon>
    </lineage>
</organism>
<sequence>MNMLADFYHPDVLHEDHLYSASGIYKQISSESDHAGYLAYIRGLPINDLPEVFGLHDNANITFAQNETFALLGDLLKLQPKTSSAAAGSLSREEIIEGVANDLLQKCPAPFNIQEVSKQYPVLYEQSMNTVLIQEAIR</sequence>
<feature type="domain" description="Dynein heavy chain AAA lid" evidence="1">
    <location>
        <begin position="2"/>
        <end position="59"/>
    </location>
</feature>
<evidence type="ECO:0000259" key="1">
    <source>
        <dbReference type="Pfam" id="PF18198"/>
    </source>
</evidence>
<evidence type="ECO:0000313" key="3">
    <source>
        <dbReference type="EMBL" id="VDN16238.1"/>
    </source>
</evidence>
<dbReference type="AlphaFoldDB" id="A0A3P7M1W7"/>
<dbReference type="InterPro" id="IPR041658">
    <property type="entry name" value="AAA_lid_11"/>
</dbReference>
<dbReference type="EMBL" id="UYRU01065137">
    <property type="protein sequence ID" value="VDN16238.1"/>
    <property type="molecule type" value="Genomic_DNA"/>
</dbReference>
<keyword evidence="4" id="KW-1185">Reference proteome</keyword>
<dbReference type="Pfam" id="PF18198">
    <property type="entry name" value="AAA_lid_11"/>
    <property type="match status" value="1"/>
</dbReference>
<protein>
    <submittedName>
        <fullName evidence="3">Uncharacterized protein</fullName>
    </submittedName>
</protein>
<dbReference type="Proteomes" id="UP000281553">
    <property type="component" value="Unassembled WGS sequence"/>
</dbReference>
<proteinExistence type="predicted"/>
<dbReference type="InterPro" id="IPR026983">
    <property type="entry name" value="DHC"/>
</dbReference>
<accession>A0A3P7M1W7</accession>
<gene>
    <name evidence="3" type="ORF">DILT_LOCUS12069</name>
</gene>
<dbReference type="Gene3D" id="1.10.8.720">
    <property type="entry name" value="Region D6 of dynein motor"/>
    <property type="match status" value="1"/>
</dbReference>
<dbReference type="InterPro" id="IPR042219">
    <property type="entry name" value="AAA_lid_11_sf"/>
</dbReference>
<evidence type="ECO:0000259" key="2">
    <source>
        <dbReference type="Pfam" id="PF18199"/>
    </source>
</evidence>
<feature type="domain" description="Dynein heavy chain C-terminal" evidence="2">
    <location>
        <begin position="65"/>
        <end position="138"/>
    </location>
</feature>
<dbReference type="GO" id="GO:0030286">
    <property type="term" value="C:dynein complex"/>
    <property type="evidence" value="ECO:0007669"/>
    <property type="project" value="InterPro"/>
</dbReference>
<dbReference type="GO" id="GO:0045505">
    <property type="term" value="F:dynein intermediate chain binding"/>
    <property type="evidence" value="ECO:0007669"/>
    <property type="project" value="InterPro"/>
</dbReference>
<dbReference type="PANTHER" id="PTHR22878:SF73">
    <property type="entry name" value="DYNEIN AXONEMAL HEAVY CHAIN 1"/>
    <property type="match status" value="1"/>
</dbReference>
<reference evidence="3 4" key="1">
    <citation type="submission" date="2018-11" db="EMBL/GenBank/DDBJ databases">
        <authorList>
            <consortium name="Pathogen Informatics"/>
        </authorList>
    </citation>
    <scope>NUCLEOTIDE SEQUENCE [LARGE SCALE GENOMIC DNA]</scope>
</reference>
<dbReference type="GO" id="GO:0007018">
    <property type="term" value="P:microtubule-based movement"/>
    <property type="evidence" value="ECO:0007669"/>
    <property type="project" value="InterPro"/>
</dbReference>
<dbReference type="OrthoDB" id="5593012at2759"/>
<name>A0A3P7M1W7_DIBLA</name>
<dbReference type="Gene3D" id="1.20.1270.280">
    <property type="match status" value="1"/>
</dbReference>
<dbReference type="PANTHER" id="PTHR22878">
    <property type="entry name" value="DYNEIN HEAVY CHAIN 6, AXONEMAL-LIKE-RELATED"/>
    <property type="match status" value="1"/>
</dbReference>
<dbReference type="GO" id="GO:0051959">
    <property type="term" value="F:dynein light intermediate chain binding"/>
    <property type="evidence" value="ECO:0007669"/>
    <property type="project" value="InterPro"/>
</dbReference>
<evidence type="ECO:0000313" key="4">
    <source>
        <dbReference type="Proteomes" id="UP000281553"/>
    </source>
</evidence>